<feature type="transmembrane region" description="Helical" evidence="1">
    <location>
        <begin position="6"/>
        <end position="24"/>
    </location>
</feature>
<evidence type="ECO:0000256" key="1">
    <source>
        <dbReference type="SAM" id="Phobius"/>
    </source>
</evidence>
<keyword evidence="1" id="KW-0812">Transmembrane</keyword>
<reference evidence="2 3" key="1">
    <citation type="submission" date="2024-09" db="EMBL/GenBank/DDBJ databases">
        <authorList>
            <person name="Sun Q."/>
            <person name="Mori K."/>
        </authorList>
    </citation>
    <scope>NUCLEOTIDE SEQUENCE [LARGE SCALE GENOMIC DNA]</scope>
    <source>
        <strain evidence="2 3">CECT 8365</strain>
    </source>
</reference>
<keyword evidence="1" id="KW-1133">Transmembrane helix</keyword>
<dbReference type="RefSeq" id="WP_278010285.1">
    <property type="nucleotide sequence ID" value="NZ_CP121112.1"/>
</dbReference>
<sequence length="66" mass="7736">MQKVTELLPAIFSILVFVVIWFVIRRILGSISDKINNSEVYKEDTLRVLEEIRDELKELNKNNSSK</sequence>
<keyword evidence="1" id="KW-0472">Membrane</keyword>
<name>A0ABV5HA31_9FLAO</name>
<comment type="caution">
    <text evidence="2">The sequence shown here is derived from an EMBL/GenBank/DDBJ whole genome shotgun (WGS) entry which is preliminary data.</text>
</comment>
<evidence type="ECO:0000313" key="3">
    <source>
        <dbReference type="Proteomes" id="UP001589562"/>
    </source>
</evidence>
<organism evidence="2 3">
    <name type="scientific">Flavobacterium gyeonganense</name>
    <dbReference type="NCBI Taxonomy" id="1310418"/>
    <lineage>
        <taxon>Bacteria</taxon>
        <taxon>Pseudomonadati</taxon>
        <taxon>Bacteroidota</taxon>
        <taxon>Flavobacteriia</taxon>
        <taxon>Flavobacteriales</taxon>
        <taxon>Flavobacteriaceae</taxon>
        <taxon>Flavobacterium</taxon>
    </lineage>
</organism>
<dbReference type="Proteomes" id="UP001589562">
    <property type="component" value="Unassembled WGS sequence"/>
</dbReference>
<evidence type="ECO:0000313" key="2">
    <source>
        <dbReference type="EMBL" id="MFB9108723.1"/>
    </source>
</evidence>
<dbReference type="EMBL" id="JBHMFE010000013">
    <property type="protein sequence ID" value="MFB9108723.1"/>
    <property type="molecule type" value="Genomic_DNA"/>
</dbReference>
<evidence type="ECO:0008006" key="4">
    <source>
        <dbReference type="Google" id="ProtNLM"/>
    </source>
</evidence>
<protein>
    <recommendedName>
        <fullName evidence="4">DUF4083 domain-containing protein</fullName>
    </recommendedName>
</protein>
<keyword evidence="3" id="KW-1185">Reference proteome</keyword>
<accession>A0ABV5HA31</accession>
<gene>
    <name evidence="2" type="ORF">ACFFVK_09050</name>
</gene>
<proteinExistence type="predicted"/>